<dbReference type="InterPro" id="IPR008930">
    <property type="entry name" value="Terpenoid_cyclase/PrenylTrfase"/>
</dbReference>
<dbReference type="GO" id="GO:0003824">
    <property type="term" value="F:catalytic activity"/>
    <property type="evidence" value="ECO:0007669"/>
    <property type="project" value="InterPro"/>
</dbReference>
<proteinExistence type="predicted"/>
<dbReference type="SUPFAM" id="SSF48239">
    <property type="entry name" value="Terpenoid cyclases/Protein prenyltransferases"/>
    <property type="match status" value="1"/>
</dbReference>
<name>A0A0W8FHU1_9ZZZZ</name>
<evidence type="ECO:0000256" key="1">
    <source>
        <dbReference type="ARBA" id="ARBA00022737"/>
    </source>
</evidence>
<evidence type="ECO:0000259" key="2">
    <source>
        <dbReference type="Pfam" id="PF00432"/>
    </source>
</evidence>
<sequence length="213" mass="24276">MTAITADDFCTAAMIAGTERERTIRYIMERRCRDGGFCFYRLNEPNAADTYFALDSLRLLRCMPRDPATAAYLHSLQRDDGGYASLYIGYYVIKSLEILTSPPRIRPDAWLSGIIPILHERNRPIESTSCFERAYLFSDLCRALSIRLDETLRTELVRAIFACRHPDGGFGDLRSTMIETFHALSILSFLGHPLPVDRVERFFVECITRSSGT</sequence>
<feature type="domain" description="Prenyltransferase alpha-alpha toroid" evidence="2">
    <location>
        <begin position="144"/>
        <end position="199"/>
    </location>
</feature>
<accession>A0A0W8FHU1</accession>
<protein>
    <recommendedName>
        <fullName evidence="2">Prenyltransferase alpha-alpha toroid domain-containing protein</fullName>
    </recommendedName>
</protein>
<reference evidence="3" key="1">
    <citation type="journal article" date="2015" name="Proc. Natl. Acad. Sci. U.S.A.">
        <title>Networks of energetic and metabolic interactions define dynamics in microbial communities.</title>
        <authorList>
            <person name="Embree M."/>
            <person name="Liu J.K."/>
            <person name="Al-Bassam M.M."/>
            <person name="Zengler K."/>
        </authorList>
    </citation>
    <scope>NUCLEOTIDE SEQUENCE</scope>
</reference>
<organism evidence="3">
    <name type="scientific">hydrocarbon metagenome</name>
    <dbReference type="NCBI Taxonomy" id="938273"/>
    <lineage>
        <taxon>unclassified sequences</taxon>
        <taxon>metagenomes</taxon>
        <taxon>ecological metagenomes</taxon>
    </lineage>
</organism>
<feature type="domain" description="Prenyltransferase alpha-alpha toroid" evidence="2">
    <location>
        <begin position="16"/>
        <end position="85"/>
    </location>
</feature>
<dbReference type="Pfam" id="PF00432">
    <property type="entry name" value="Prenyltrans"/>
    <property type="match status" value="2"/>
</dbReference>
<comment type="caution">
    <text evidence="3">The sequence shown here is derived from an EMBL/GenBank/DDBJ whole genome shotgun (WGS) entry which is preliminary data.</text>
</comment>
<dbReference type="AlphaFoldDB" id="A0A0W8FHU1"/>
<dbReference type="EMBL" id="LNQE01001188">
    <property type="protein sequence ID" value="KUG20463.1"/>
    <property type="molecule type" value="Genomic_DNA"/>
</dbReference>
<dbReference type="Gene3D" id="1.50.10.20">
    <property type="match status" value="1"/>
</dbReference>
<gene>
    <name evidence="3" type="ORF">ASZ90_009794</name>
</gene>
<keyword evidence="1" id="KW-0677">Repeat</keyword>
<evidence type="ECO:0000313" key="3">
    <source>
        <dbReference type="EMBL" id="KUG20463.1"/>
    </source>
</evidence>
<dbReference type="InterPro" id="IPR001330">
    <property type="entry name" value="Prenyltrans"/>
</dbReference>